<feature type="domain" description="AB hydrolase-1" evidence="1">
    <location>
        <begin position="8"/>
        <end position="259"/>
    </location>
</feature>
<evidence type="ECO:0000259" key="1">
    <source>
        <dbReference type="Pfam" id="PF12697"/>
    </source>
</evidence>
<name>A0A7Y9QUG9_9BURK</name>
<evidence type="ECO:0000313" key="2">
    <source>
        <dbReference type="EMBL" id="NYG31551.1"/>
    </source>
</evidence>
<gene>
    <name evidence="2" type="ORF">BDD16_000537</name>
</gene>
<dbReference type="PANTHER" id="PTHR43194">
    <property type="entry name" value="HYDROLASE ALPHA/BETA FOLD FAMILY"/>
    <property type="match status" value="1"/>
</dbReference>
<dbReference type="SUPFAM" id="SSF53474">
    <property type="entry name" value="alpha/beta-Hydrolases"/>
    <property type="match status" value="1"/>
</dbReference>
<sequence>MPTQPGVIVFSHGNSFPAGTYAQLFAHWRAAGWRVEAVEKYGHDPHYPVTSNWPRLRDQLIDFVDGLALGAPVVFVGHSLGGFLSLKAALKRPDLAQAVVLLDSPVLTGWKAHSVQVAKATRLIQRISPGKVAARRRHHWASVDEARAHFAAKHIFARWDPLCLEDYLHAGLEPAAQGGVQLAFDRQVEARIYNTLAHNLGDVLRRHPPRFPVAFLGGTQSREVRQVGLAATRALVRERFQWIEGTHLFALEHPAETAARVLALIGEMPLQKR</sequence>
<proteinExistence type="predicted"/>
<organism evidence="2 3">
    <name type="scientific">Sphaerotilus montanus</name>
    <dbReference type="NCBI Taxonomy" id="522889"/>
    <lineage>
        <taxon>Bacteria</taxon>
        <taxon>Pseudomonadati</taxon>
        <taxon>Pseudomonadota</taxon>
        <taxon>Betaproteobacteria</taxon>
        <taxon>Burkholderiales</taxon>
        <taxon>Sphaerotilaceae</taxon>
        <taxon>Sphaerotilus</taxon>
    </lineage>
</organism>
<dbReference type="InterPro" id="IPR000073">
    <property type="entry name" value="AB_hydrolase_1"/>
</dbReference>
<dbReference type="EMBL" id="JACCFH010000001">
    <property type="protein sequence ID" value="NYG31551.1"/>
    <property type="molecule type" value="Genomic_DNA"/>
</dbReference>
<dbReference type="PANTHER" id="PTHR43194:SF2">
    <property type="entry name" value="PEROXISOMAL MEMBRANE PROTEIN LPX1"/>
    <property type="match status" value="1"/>
</dbReference>
<dbReference type="AlphaFoldDB" id="A0A7Y9QUG9"/>
<accession>A0A7Y9QUG9</accession>
<dbReference type="Proteomes" id="UP000518288">
    <property type="component" value="Unassembled WGS sequence"/>
</dbReference>
<dbReference type="InterPro" id="IPR050228">
    <property type="entry name" value="Carboxylesterase_BioH"/>
</dbReference>
<keyword evidence="3" id="KW-1185">Reference proteome</keyword>
<dbReference type="RefSeq" id="WP_179632534.1">
    <property type="nucleotide sequence ID" value="NZ_JACCFH010000001.1"/>
</dbReference>
<comment type="caution">
    <text evidence="2">The sequence shown here is derived from an EMBL/GenBank/DDBJ whole genome shotgun (WGS) entry which is preliminary data.</text>
</comment>
<protein>
    <submittedName>
        <fullName evidence="2">Pimeloyl-ACP methyl ester carboxylesterase</fullName>
    </submittedName>
</protein>
<evidence type="ECO:0000313" key="3">
    <source>
        <dbReference type="Proteomes" id="UP000518288"/>
    </source>
</evidence>
<dbReference type="Pfam" id="PF12697">
    <property type="entry name" value="Abhydrolase_6"/>
    <property type="match status" value="1"/>
</dbReference>
<dbReference type="Gene3D" id="3.40.50.1820">
    <property type="entry name" value="alpha/beta hydrolase"/>
    <property type="match status" value="1"/>
</dbReference>
<reference evidence="2 3" key="1">
    <citation type="submission" date="2020-07" db="EMBL/GenBank/DDBJ databases">
        <title>Genomic Encyclopedia of Archaeal and Bacterial Type Strains, Phase II (KMG-II): from individual species to whole genera.</title>
        <authorList>
            <person name="Goeker M."/>
        </authorList>
    </citation>
    <scope>NUCLEOTIDE SEQUENCE [LARGE SCALE GENOMIC DNA]</scope>
    <source>
        <strain evidence="2 3">DSM 21226</strain>
    </source>
</reference>
<dbReference type="InterPro" id="IPR029058">
    <property type="entry name" value="AB_hydrolase_fold"/>
</dbReference>